<proteinExistence type="predicted"/>
<feature type="domain" description="Lipase-like C-terminal" evidence="7">
    <location>
        <begin position="25"/>
        <end position="142"/>
    </location>
</feature>
<keyword evidence="4" id="KW-0378">Hydrolase</keyword>
<reference evidence="8" key="3">
    <citation type="submission" date="2015-02" db="UniProtKB">
        <authorList>
            <consortium name="EnsemblProtists"/>
        </authorList>
    </citation>
    <scope>IDENTIFICATION</scope>
    <source>
        <strain evidence="8">DAOM BR144</strain>
    </source>
</reference>
<evidence type="ECO:0000313" key="9">
    <source>
        <dbReference type="Proteomes" id="UP000019132"/>
    </source>
</evidence>
<keyword evidence="2" id="KW-0964">Secreted</keyword>
<dbReference type="AlphaFoldDB" id="K3WXL6"/>
<sequence length="529" mass="59967">MVRGRHGEAHNSGNSSNAALETETKFPVVFIHGVFGYGRQRPLWNYWAPYWPEAQLQELNRNHVIADVGVASSDHDRACELFYQLRGGTVDYGEQHASEADHARFGVTFETSLHPEWSADNPVHLVGHSFGATTGIELYQLLCADFFGVGSNHKWIRSIVSVAGPLTGSTLSHMMGLETRDADVRRGTGAHLLAVGFSFWFKLYQKFPILKNGYDMRMPQWGKHSLGDLMSTQGPVQTSKDNALFDALPAYRIRRNAELVHMEKLYLMSITTTPRTFKHVPVWEVGAFCAALFLVYKKKCPSWLWPALAKKWTGVRALLVALIGMSLWRRAKTIDIAKIPSMAALVWLMRRRVKTMPVIFDGFDIDHWGHNDGAVNIHSMLRPWFPKPQDIDSAFSEDAQAASIPASASSSSLAAAADSSEMVRCASHISIDGFHHKEHSEKDDEEQRLHLLHQHRFEKGRWYVYRIDANHLAGTFWHHDAKDLYKSLFTLMAHEYEREYDSENDPLLQLRRPHPQNGHNSLPRSASYG</sequence>
<dbReference type="InParanoid" id="K3WXL6"/>
<dbReference type="OMA" id="SKMPTMY"/>
<feature type="compositionally biased region" description="Polar residues" evidence="6">
    <location>
        <begin position="517"/>
        <end position="529"/>
    </location>
</feature>
<evidence type="ECO:0000313" key="8">
    <source>
        <dbReference type="EnsemblProtists" id="PYU1_T009714"/>
    </source>
</evidence>
<dbReference type="VEuPathDB" id="FungiDB:PYU1_G009696"/>
<reference evidence="9" key="2">
    <citation type="submission" date="2010-04" db="EMBL/GenBank/DDBJ databases">
        <authorList>
            <person name="Buell R."/>
            <person name="Hamilton J."/>
            <person name="Hostetler J."/>
        </authorList>
    </citation>
    <scope>NUCLEOTIDE SEQUENCE [LARGE SCALE GENOMIC DNA]</scope>
    <source>
        <strain evidence="9">DAOM:BR144</strain>
    </source>
</reference>
<organism evidence="8 9">
    <name type="scientific">Globisporangium ultimum (strain ATCC 200006 / CBS 805.95 / DAOM BR144)</name>
    <name type="common">Pythium ultimum</name>
    <dbReference type="NCBI Taxonomy" id="431595"/>
    <lineage>
        <taxon>Eukaryota</taxon>
        <taxon>Sar</taxon>
        <taxon>Stramenopiles</taxon>
        <taxon>Oomycota</taxon>
        <taxon>Peronosporomycetes</taxon>
        <taxon>Pythiales</taxon>
        <taxon>Pythiaceae</taxon>
        <taxon>Globisporangium</taxon>
    </lineage>
</organism>
<evidence type="ECO:0000256" key="4">
    <source>
        <dbReference type="ARBA" id="ARBA00022801"/>
    </source>
</evidence>
<dbReference type="InterPro" id="IPR029058">
    <property type="entry name" value="AB_hydrolase_fold"/>
</dbReference>
<dbReference type="STRING" id="431595.K3WXL6"/>
<evidence type="ECO:0000256" key="2">
    <source>
        <dbReference type="ARBA" id="ARBA00022525"/>
    </source>
</evidence>
<dbReference type="GO" id="GO:0005576">
    <property type="term" value="C:extracellular region"/>
    <property type="evidence" value="ECO:0007669"/>
    <property type="project" value="UniProtKB-SubCell"/>
</dbReference>
<dbReference type="eggNOG" id="ENOG502QPNZ">
    <property type="taxonomic scope" value="Eukaryota"/>
</dbReference>
<dbReference type="InterPro" id="IPR056304">
    <property type="entry name" value="Lip-like_C"/>
</dbReference>
<dbReference type="PANTHER" id="PTHR34043:SF3">
    <property type="entry name" value="ALPHA_BETA-HYDROLASES SUPERFAMILY PROTEIN"/>
    <property type="match status" value="1"/>
</dbReference>
<keyword evidence="9" id="KW-1185">Reference proteome</keyword>
<evidence type="ECO:0000256" key="6">
    <source>
        <dbReference type="SAM" id="MobiDB-lite"/>
    </source>
</evidence>
<name>K3WXL6_GLOUD</name>
<dbReference type="PANTHER" id="PTHR34043">
    <property type="entry name" value="ALPHA/BETA-HYDROLASES SUPERFAMILY PROTEIN"/>
    <property type="match status" value="1"/>
</dbReference>
<dbReference type="SUPFAM" id="SSF53474">
    <property type="entry name" value="alpha/beta-Hydrolases"/>
    <property type="match status" value="1"/>
</dbReference>
<dbReference type="HOGENOM" id="CLU_052117_0_0_1"/>
<dbReference type="EMBL" id="GL376615">
    <property type="status" value="NOT_ANNOTATED_CDS"/>
    <property type="molecule type" value="Genomic_DNA"/>
</dbReference>
<dbReference type="Gene3D" id="3.40.50.1820">
    <property type="entry name" value="alpha/beta hydrolase"/>
    <property type="match status" value="1"/>
</dbReference>
<accession>K3WXL6</accession>
<evidence type="ECO:0000256" key="5">
    <source>
        <dbReference type="ARBA" id="ARBA00023098"/>
    </source>
</evidence>
<dbReference type="EnsemblProtists" id="PYU1_T009714">
    <property type="protein sequence ID" value="PYU1_T009714"/>
    <property type="gene ID" value="PYU1_G009696"/>
</dbReference>
<comment type="subcellular location">
    <subcellularLocation>
        <location evidence="1">Secreted</location>
    </subcellularLocation>
</comment>
<evidence type="ECO:0000259" key="7">
    <source>
        <dbReference type="Pfam" id="PF24708"/>
    </source>
</evidence>
<dbReference type="GO" id="GO:0006629">
    <property type="term" value="P:lipid metabolic process"/>
    <property type="evidence" value="ECO:0007669"/>
    <property type="project" value="UniProtKB-KW"/>
</dbReference>
<feature type="region of interest" description="Disordered" evidence="6">
    <location>
        <begin position="507"/>
        <end position="529"/>
    </location>
</feature>
<protein>
    <recommendedName>
        <fullName evidence="7">Lipase-like C-terminal domain-containing protein</fullName>
    </recommendedName>
</protein>
<dbReference type="GO" id="GO:0016787">
    <property type="term" value="F:hydrolase activity"/>
    <property type="evidence" value="ECO:0007669"/>
    <property type="project" value="UniProtKB-KW"/>
</dbReference>
<dbReference type="Pfam" id="PF24708">
    <property type="entry name" value="Lip_C"/>
    <property type="match status" value="1"/>
</dbReference>
<keyword evidence="5" id="KW-0443">Lipid metabolism</keyword>
<evidence type="ECO:0000256" key="3">
    <source>
        <dbReference type="ARBA" id="ARBA00022729"/>
    </source>
</evidence>
<evidence type="ECO:0000256" key="1">
    <source>
        <dbReference type="ARBA" id="ARBA00004613"/>
    </source>
</evidence>
<keyword evidence="3" id="KW-0732">Signal</keyword>
<reference evidence="9" key="1">
    <citation type="journal article" date="2010" name="Genome Biol.">
        <title>Genome sequence of the necrotrophic plant pathogen Pythium ultimum reveals original pathogenicity mechanisms and effector repertoire.</title>
        <authorList>
            <person name="Levesque C.A."/>
            <person name="Brouwer H."/>
            <person name="Cano L."/>
            <person name="Hamilton J.P."/>
            <person name="Holt C."/>
            <person name="Huitema E."/>
            <person name="Raffaele S."/>
            <person name="Robideau G.P."/>
            <person name="Thines M."/>
            <person name="Win J."/>
            <person name="Zerillo M.M."/>
            <person name="Beakes G.W."/>
            <person name="Boore J.L."/>
            <person name="Busam D."/>
            <person name="Dumas B."/>
            <person name="Ferriera S."/>
            <person name="Fuerstenberg S.I."/>
            <person name="Gachon C.M."/>
            <person name="Gaulin E."/>
            <person name="Govers F."/>
            <person name="Grenville-Briggs L."/>
            <person name="Horner N."/>
            <person name="Hostetler J."/>
            <person name="Jiang R.H."/>
            <person name="Johnson J."/>
            <person name="Krajaejun T."/>
            <person name="Lin H."/>
            <person name="Meijer H.J."/>
            <person name="Moore B."/>
            <person name="Morris P."/>
            <person name="Phuntmart V."/>
            <person name="Puiu D."/>
            <person name="Shetty J."/>
            <person name="Stajich J.E."/>
            <person name="Tripathy S."/>
            <person name="Wawra S."/>
            <person name="van West P."/>
            <person name="Whitty B.R."/>
            <person name="Coutinho P.M."/>
            <person name="Henrissat B."/>
            <person name="Martin F."/>
            <person name="Thomas P.D."/>
            <person name="Tyler B.M."/>
            <person name="De Vries R.P."/>
            <person name="Kamoun S."/>
            <person name="Yandell M."/>
            <person name="Tisserat N."/>
            <person name="Buell C.R."/>
        </authorList>
    </citation>
    <scope>NUCLEOTIDE SEQUENCE</scope>
    <source>
        <strain evidence="9">DAOM:BR144</strain>
    </source>
</reference>
<dbReference type="Proteomes" id="UP000019132">
    <property type="component" value="Unassembled WGS sequence"/>
</dbReference>